<dbReference type="PANTHER" id="PTHR10857:SF106">
    <property type="entry name" value="C2 DOMAIN-CONTAINING PROTEIN"/>
    <property type="match status" value="1"/>
</dbReference>
<feature type="domain" description="C2" evidence="2">
    <location>
        <begin position="122"/>
        <end position="254"/>
    </location>
</feature>
<dbReference type="AlphaFoldDB" id="A0A7S4DNV9"/>
<sequence length="446" mass="51194">MVDANISSKIEMFVSCRRLANKDTFSKSDPMVTLFLKDGITYRTFQLIDRTEVIDNDLNPNFKKRFVMDYHFERRQELVFKVFDVDSTNLKKMADHDFLGMARTTIGDLISRGKAVLPLTDAQGRKLKRLNSVMIVNCREIGDTSHRCKITFKGDNLPKMDLFGRCDPYLEIYKQTADRKQWLHVKKTEVCKYTYNPRWKQFTITLADLCNNDKKTPLLVKCWDWDKGSSPDYVGHFETTVADLESKQPIAEFHLRKDKDKGKKRPKKRGKIGVQMILYKEHSFLDYIKGGCEVNLSIAIDFTASNGDPRNPRSLHYIGPGHANEYQKAIATIGNILTPYDTDNKYPVYGFGGRVKRTGQVEHCFPLTMNDYDPEVSGVGGVLQAYRSAFNHVLLSGPTYFSEVVATAAAKASATEFSSRGQVHKLFLFFSDFLIFFFWLRHHCKV</sequence>
<dbReference type="GO" id="GO:0005544">
    <property type="term" value="F:calcium-dependent phospholipid binding"/>
    <property type="evidence" value="ECO:0007669"/>
    <property type="project" value="InterPro"/>
</dbReference>
<dbReference type="InterPro" id="IPR000008">
    <property type="entry name" value="C2_dom"/>
</dbReference>
<dbReference type="Pfam" id="PF00168">
    <property type="entry name" value="C2"/>
    <property type="match status" value="2"/>
</dbReference>
<comment type="similarity">
    <text evidence="1">Belongs to the copine family.</text>
</comment>
<proteinExistence type="inferred from homology"/>
<dbReference type="Gene3D" id="2.60.40.150">
    <property type="entry name" value="C2 domain"/>
    <property type="match status" value="2"/>
</dbReference>
<evidence type="ECO:0000256" key="1">
    <source>
        <dbReference type="ARBA" id="ARBA00009048"/>
    </source>
</evidence>
<organism evidence="3">
    <name type="scientific">Lotharella globosa</name>
    <dbReference type="NCBI Taxonomy" id="91324"/>
    <lineage>
        <taxon>Eukaryota</taxon>
        <taxon>Sar</taxon>
        <taxon>Rhizaria</taxon>
        <taxon>Cercozoa</taxon>
        <taxon>Chlorarachniophyceae</taxon>
        <taxon>Lotharella</taxon>
    </lineage>
</organism>
<dbReference type="SUPFAM" id="SSF53300">
    <property type="entry name" value="vWA-like"/>
    <property type="match status" value="1"/>
</dbReference>
<dbReference type="InterPro" id="IPR045052">
    <property type="entry name" value="Copine"/>
</dbReference>
<accession>A0A7S4DNV9</accession>
<dbReference type="CDD" id="cd04048">
    <property type="entry name" value="C2A_Copine"/>
    <property type="match status" value="1"/>
</dbReference>
<dbReference type="EMBL" id="HBIV01016823">
    <property type="protein sequence ID" value="CAE0660652.1"/>
    <property type="molecule type" value="Transcribed_RNA"/>
</dbReference>
<dbReference type="CDD" id="cd04047">
    <property type="entry name" value="C2B_Copine"/>
    <property type="match status" value="1"/>
</dbReference>
<dbReference type="SMART" id="SM00239">
    <property type="entry name" value="C2"/>
    <property type="match status" value="2"/>
</dbReference>
<dbReference type="InterPro" id="IPR037768">
    <property type="entry name" value="C2B_Copine"/>
</dbReference>
<name>A0A7S4DNV9_9EUKA</name>
<protein>
    <recommendedName>
        <fullName evidence="2">C2 domain-containing protein</fullName>
    </recommendedName>
</protein>
<dbReference type="GO" id="GO:0071277">
    <property type="term" value="P:cellular response to calcium ion"/>
    <property type="evidence" value="ECO:0007669"/>
    <property type="project" value="TreeGrafter"/>
</dbReference>
<feature type="domain" description="C2" evidence="2">
    <location>
        <begin position="1"/>
        <end position="119"/>
    </location>
</feature>
<dbReference type="InterPro" id="IPR010734">
    <property type="entry name" value="Copine_C"/>
</dbReference>
<dbReference type="GO" id="GO:0005886">
    <property type="term" value="C:plasma membrane"/>
    <property type="evidence" value="ECO:0007669"/>
    <property type="project" value="TreeGrafter"/>
</dbReference>
<evidence type="ECO:0000313" key="3">
    <source>
        <dbReference type="EMBL" id="CAE0660652.1"/>
    </source>
</evidence>
<gene>
    <name evidence="3" type="ORF">LGLO00237_LOCUS12238</name>
</gene>
<dbReference type="PROSITE" id="PS50004">
    <property type="entry name" value="C2"/>
    <property type="match status" value="2"/>
</dbReference>
<dbReference type="PANTHER" id="PTHR10857">
    <property type="entry name" value="COPINE"/>
    <property type="match status" value="1"/>
</dbReference>
<dbReference type="FunFam" id="2.60.40.150:FF:000099">
    <property type="entry name" value="Copine 3"/>
    <property type="match status" value="1"/>
</dbReference>
<dbReference type="SUPFAM" id="SSF49562">
    <property type="entry name" value="C2 domain (Calcium/lipid-binding domain, CaLB)"/>
    <property type="match status" value="2"/>
</dbReference>
<dbReference type="Pfam" id="PF07002">
    <property type="entry name" value="Copine"/>
    <property type="match status" value="1"/>
</dbReference>
<dbReference type="InterPro" id="IPR036465">
    <property type="entry name" value="vWFA_dom_sf"/>
</dbReference>
<reference evidence="3" key="1">
    <citation type="submission" date="2021-01" db="EMBL/GenBank/DDBJ databases">
        <authorList>
            <person name="Corre E."/>
            <person name="Pelletier E."/>
            <person name="Niang G."/>
            <person name="Scheremetjew M."/>
            <person name="Finn R."/>
            <person name="Kale V."/>
            <person name="Holt S."/>
            <person name="Cochrane G."/>
            <person name="Meng A."/>
            <person name="Brown T."/>
            <person name="Cohen L."/>
        </authorList>
    </citation>
    <scope>NUCLEOTIDE SEQUENCE</scope>
    <source>
        <strain evidence="3">CCCM811</strain>
    </source>
</reference>
<evidence type="ECO:0000259" key="2">
    <source>
        <dbReference type="PROSITE" id="PS50004"/>
    </source>
</evidence>
<dbReference type="InterPro" id="IPR035892">
    <property type="entry name" value="C2_domain_sf"/>
</dbReference>